<evidence type="ECO:0000256" key="3">
    <source>
        <dbReference type="ARBA" id="ARBA00022827"/>
    </source>
</evidence>
<dbReference type="PROSITE" id="PS50096">
    <property type="entry name" value="IQ"/>
    <property type="match status" value="1"/>
</dbReference>
<feature type="binding site" evidence="5">
    <location>
        <position position="79"/>
    </location>
    <ligand>
        <name>FAD</name>
        <dbReference type="ChEBI" id="CHEBI:57692"/>
    </ligand>
</feature>
<evidence type="ECO:0000313" key="9">
    <source>
        <dbReference type="Proteomes" id="UP000291562"/>
    </source>
</evidence>
<dbReference type="InterPro" id="IPR004099">
    <property type="entry name" value="Pyr_nucl-diS_OxRdtase_dimer"/>
</dbReference>
<keyword evidence="3 5" id="KW-0274">FAD</keyword>
<evidence type="ECO:0000256" key="2">
    <source>
        <dbReference type="ARBA" id="ARBA00022630"/>
    </source>
</evidence>
<protein>
    <submittedName>
        <fullName evidence="8">Mercuric reductase</fullName>
    </submittedName>
</protein>
<comment type="similarity">
    <text evidence="1">Belongs to the class-I pyridine nucleotide-disulfide oxidoreductase family.</text>
</comment>
<dbReference type="PIRSF" id="PIRSF000350">
    <property type="entry name" value="Mercury_reductase_MerA"/>
    <property type="match status" value="1"/>
</dbReference>
<reference evidence="8 9" key="1">
    <citation type="submission" date="2019-01" db="EMBL/GenBank/DDBJ databases">
        <title>Pseudolysobacter antarctica gen. nov., sp. nov., isolated from Fildes Peninsula, Antarctica.</title>
        <authorList>
            <person name="Wei Z."/>
            <person name="Peng F."/>
        </authorList>
    </citation>
    <scope>NUCLEOTIDE SEQUENCE [LARGE SCALE GENOMIC DNA]</scope>
    <source>
        <strain evidence="8 9">AQ6-296</strain>
    </source>
</reference>
<dbReference type="GO" id="GO:0003955">
    <property type="term" value="F:NAD(P)H dehydrogenase (quinone) activity"/>
    <property type="evidence" value="ECO:0007669"/>
    <property type="project" value="TreeGrafter"/>
</dbReference>
<feature type="binding site" evidence="5">
    <location>
        <begin position="205"/>
        <end position="212"/>
    </location>
    <ligand>
        <name>NAD(+)</name>
        <dbReference type="ChEBI" id="CHEBI:57540"/>
    </ligand>
</feature>
<dbReference type="AlphaFoldDB" id="A0A411HHU9"/>
<keyword evidence="5" id="KW-0547">Nucleotide-binding</keyword>
<evidence type="ECO:0000259" key="6">
    <source>
        <dbReference type="Pfam" id="PF02852"/>
    </source>
</evidence>
<dbReference type="FunFam" id="3.30.390.30:FF:000001">
    <property type="entry name" value="Dihydrolipoyl dehydrogenase"/>
    <property type="match status" value="1"/>
</dbReference>
<dbReference type="OrthoDB" id="9800167at2"/>
<dbReference type="InterPro" id="IPR023753">
    <property type="entry name" value="FAD/NAD-binding_dom"/>
</dbReference>
<dbReference type="NCBIfam" id="NF004991">
    <property type="entry name" value="PRK06370.1-3"/>
    <property type="match status" value="1"/>
</dbReference>
<evidence type="ECO:0000256" key="5">
    <source>
        <dbReference type="PIRSR" id="PIRSR000350-3"/>
    </source>
</evidence>
<dbReference type="KEGG" id="xbc:ELE36_06680"/>
<evidence type="ECO:0000259" key="7">
    <source>
        <dbReference type="Pfam" id="PF07992"/>
    </source>
</evidence>
<dbReference type="Gene3D" id="3.30.390.30">
    <property type="match status" value="1"/>
</dbReference>
<dbReference type="Proteomes" id="UP000291562">
    <property type="component" value="Chromosome"/>
</dbReference>
<keyword evidence="9" id="KW-1185">Reference proteome</keyword>
<feature type="domain" description="FAD/NAD(P)-binding" evidence="7">
    <location>
        <begin position="33"/>
        <end position="349"/>
    </location>
</feature>
<dbReference type="Pfam" id="PF07992">
    <property type="entry name" value="Pyr_redox_2"/>
    <property type="match status" value="1"/>
</dbReference>
<gene>
    <name evidence="8" type="ORF">ELE36_06680</name>
</gene>
<dbReference type="PRINTS" id="PR00411">
    <property type="entry name" value="PNDRDTASEI"/>
</dbReference>
<dbReference type="EMBL" id="CP035704">
    <property type="protein sequence ID" value="QBB70073.1"/>
    <property type="molecule type" value="Genomic_DNA"/>
</dbReference>
<dbReference type="RefSeq" id="WP_129832332.1">
    <property type="nucleotide sequence ID" value="NZ_CP035704.1"/>
</dbReference>
<dbReference type="SUPFAM" id="SSF51905">
    <property type="entry name" value="FAD/NAD(P)-binding domain"/>
    <property type="match status" value="1"/>
</dbReference>
<feature type="binding site" evidence="5">
    <location>
        <position position="336"/>
    </location>
    <ligand>
        <name>FAD</name>
        <dbReference type="ChEBI" id="CHEBI:57692"/>
    </ligand>
</feature>
<feature type="domain" description="Pyridine nucleotide-disulphide oxidoreductase dimerisation" evidence="6">
    <location>
        <begin position="371"/>
        <end position="480"/>
    </location>
</feature>
<comment type="cofactor">
    <cofactor evidence="5">
        <name>FAD</name>
        <dbReference type="ChEBI" id="CHEBI:57692"/>
    </cofactor>
    <text evidence="5">Binds 1 FAD per subunit.</text>
</comment>
<dbReference type="InterPro" id="IPR036188">
    <property type="entry name" value="FAD/NAD-bd_sf"/>
</dbReference>
<sequence>MSQVDSIMTDYESERLANLHPPRWQNPQPADCYQLVIIGAGSAGLVAAETAAALGAKVALIERQLLGGVCLNSGGVPSKTIIRTSRLYAQMHEATHFGAQIPENIDVDFAAVMQRVRRIRTHLSSNDSAERLRDSGVDVFFGDASFSGTNSVTVGGEILRFKKALIATGARPQVPTIAGLCEAGYLTNETVFDLTELPRRLLVIGGGPLGCELAQAFCRLGARTTIVQKMPLFLDNEERDAAQILSDAFARDGIEVRLNTTAVAVRSENGEKHVDLVSDDYKNTVVVDAILTGIGRAPNVAGLNLEAAGIEYDTKRGVLVDDFLCTGNPDVYAAGDVCLEHKYTHTATASARIVVQNALFNGRERLSALVIPWCTYTDPEIAHVGLYVREANRLDIPVKTFTVPMHEVDRAVTDGEDGGFVKVHVREGSDKILGATIVAHHAGDMINEVTLAMVAGMGLRTLGKVIHAYPTQGEAIRKAADAYNRTRMTSRIQSRLRRWLAR</sequence>
<keyword evidence="2" id="KW-0285">Flavoprotein</keyword>
<dbReference type="GO" id="GO:0050660">
    <property type="term" value="F:flavin adenine dinucleotide binding"/>
    <property type="evidence" value="ECO:0007669"/>
    <property type="project" value="TreeGrafter"/>
</dbReference>
<dbReference type="PANTHER" id="PTHR43014">
    <property type="entry name" value="MERCURIC REDUCTASE"/>
    <property type="match status" value="1"/>
</dbReference>
<feature type="binding site" evidence="5">
    <location>
        <position position="295"/>
    </location>
    <ligand>
        <name>NAD(+)</name>
        <dbReference type="ChEBI" id="CHEBI:57540"/>
    </ligand>
</feature>
<evidence type="ECO:0000256" key="1">
    <source>
        <dbReference type="ARBA" id="ARBA00007532"/>
    </source>
</evidence>
<organism evidence="8 9">
    <name type="scientific">Pseudolysobacter antarcticus</name>
    <dbReference type="NCBI Taxonomy" id="2511995"/>
    <lineage>
        <taxon>Bacteria</taxon>
        <taxon>Pseudomonadati</taxon>
        <taxon>Pseudomonadota</taxon>
        <taxon>Gammaproteobacteria</taxon>
        <taxon>Lysobacterales</taxon>
        <taxon>Rhodanobacteraceae</taxon>
        <taxon>Pseudolysobacter</taxon>
    </lineage>
</organism>
<accession>A0A411HHU9</accession>
<keyword evidence="4" id="KW-0560">Oxidoreductase</keyword>
<dbReference type="InterPro" id="IPR001100">
    <property type="entry name" value="Pyr_nuc-diS_OxRdtase"/>
</dbReference>
<keyword evidence="5" id="KW-0520">NAD</keyword>
<evidence type="ECO:0000256" key="4">
    <source>
        <dbReference type="ARBA" id="ARBA00023002"/>
    </source>
</evidence>
<name>A0A411HHU9_9GAMM</name>
<dbReference type="Pfam" id="PF02852">
    <property type="entry name" value="Pyr_redox_dim"/>
    <property type="match status" value="1"/>
</dbReference>
<dbReference type="InterPro" id="IPR016156">
    <property type="entry name" value="FAD/NAD-linked_Rdtase_dimer_sf"/>
</dbReference>
<dbReference type="Gene3D" id="3.50.50.60">
    <property type="entry name" value="FAD/NAD(P)-binding domain"/>
    <property type="match status" value="2"/>
</dbReference>
<proteinExistence type="inferred from homology"/>
<dbReference type="PRINTS" id="PR00368">
    <property type="entry name" value="FADPNR"/>
</dbReference>
<dbReference type="PANTHER" id="PTHR43014:SF2">
    <property type="entry name" value="MERCURIC REDUCTASE"/>
    <property type="match status" value="1"/>
</dbReference>
<dbReference type="SUPFAM" id="SSF55424">
    <property type="entry name" value="FAD/NAD-linked reductases, dimerisation (C-terminal) domain"/>
    <property type="match status" value="1"/>
</dbReference>
<evidence type="ECO:0000313" key="8">
    <source>
        <dbReference type="EMBL" id="QBB70073.1"/>
    </source>
</evidence>